<evidence type="ECO:0000313" key="2">
    <source>
        <dbReference type="Proteomes" id="UP000026915"/>
    </source>
</evidence>
<name>A0A061DXZ3_THECC</name>
<organism evidence="1 2">
    <name type="scientific">Theobroma cacao</name>
    <name type="common">Cacao</name>
    <name type="synonym">Cocoa</name>
    <dbReference type="NCBI Taxonomy" id="3641"/>
    <lineage>
        <taxon>Eukaryota</taxon>
        <taxon>Viridiplantae</taxon>
        <taxon>Streptophyta</taxon>
        <taxon>Embryophyta</taxon>
        <taxon>Tracheophyta</taxon>
        <taxon>Spermatophyta</taxon>
        <taxon>Magnoliopsida</taxon>
        <taxon>eudicotyledons</taxon>
        <taxon>Gunneridae</taxon>
        <taxon>Pentapetalae</taxon>
        <taxon>rosids</taxon>
        <taxon>malvids</taxon>
        <taxon>Malvales</taxon>
        <taxon>Malvaceae</taxon>
        <taxon>Byttnerioideae</taxon>
        <taxon>Theobroma</taxon>
    </lineage>
</organism>
<accession>A0A061DXZ3</accession>
<reference evidence="1 2" key="1">
    <citation type="journal article" date="2013" name="Genome Biol.">
        <title>The genome sequence of the most widely cultivated cacao type and its use to identify candidate genes regulating pod color.</title>
        <authorList>
            <person name="Motamayor J.C."/>
            <person name="Mockaitis K."/>
            <person name="Schmutz J."/>
            <person name="Haiminen N."/>
            <person name="Iii D.L."/>
            <person name="Cornejo O."/>
            <person name="Findley S.D."/>
            <person name="Zheng P."/>
            <person name="Utro F."/>
            <person name="Royaert S."/>
            <person name="Saski C."/>
            <person name="Jenkins J."/>
            <person name="Podicheti R."/>
            <person name="Zhao M."/>
            <person name="Scheffler B.E."/>
            <person name="Stack J.C."/>
            <person name="Feltus F.A."/>
            <person name="Mustiga G.M."/>
            <person name="Amores F."/>
            <person name="Phillips W."/>
            <person name="Marelli J.P."/>
            <person name="May G.D."/>
            <person name="Shapiro H."/>
            <person name="Ma J."/>
            <person name="Bustamante C.D."/>
            <person name="Schnell R.J."/>
            <person name="Main D."/>
            <person name="Gilbert D."/>
            <person name="Parida L."/>
            <person name="Kuhn D.N."/>
        </authorList>
    </citation>
    <scope>NUCLEOTIDE SEQUENCE [LARGE SCALE GENOMIC DNA]</scope>
    <source>
        <strain evidence="2">cv. Matina 1-6</strain>
    </source>
</reference>
<dbReference type="Gramene" id="EOX97570">
    <property type="protein sequence ID" value="EOX97570"/>
    <property type="gene ID" value="TCM_006556"/>
</dbReference>
<dbReference type="AlphaFoldDB" id="A0A061DXZ3"/>
<evidence type="ECO:0000313" key="1">
    <source>
        <dbReference type="EMBL" id="EOX97570.1"/>
    </source>
</evidence>
<dbReference type="HOGENOM" id="CLU_2799106_0_0_1"/>
<proteinExistence type="predicted"/>
<dbReference type="EMBL" id="CM001880">
    <property type="protein sequence ID" value="EOX97570.1"/>
    <property type="molecule type" value="Genomic_DNA"/>
</dbReference>
<sequence length="68" mass="7793">MQELGICLLGRDNLSITNPMENITQKEKHPTFGRCDLNGRYGGDPYGHSTRKNLARSILLHMYYLIIN</sequence>
<gene>
    <name evidence="1" type="ORF">TCM_006556</name>
</gene>
<keyword evidence="2" id="KW-1185">Reference proteome</keyword>
<protein>
    <submittedName>
        <fullName evidence="1">Uncharacterized protein</fullName>
    </submittedName>
</protein>
<dbReference type="Proteomes" id="UP000026915">
    <property type="component" value="Chromosome 2"/>
</dbReference>
<dbReference type="InParanoid" id="A0A061DXZ3"/>